<dbReference type="Pfam" id="PF02566">
    <property type="entry name" value="OsmC"/>
    <property type="match status" value="1"/>
</dbReference>
<dbReference type="EMBL" id="RQVS01000001">
    <property type="protein sequence ID" value="RRJ88661.1"/>
    <property type="molecule type" value="Genomic_DNA"/>
</dbReference>
<dbReference type="Proteomes" id="UP000274391">
    <property type="component" value="Unassembled WGS sequence"/>
</dbReference>
<reference evidence="1 2" key="1">
    <citation type="submission" date="2018-11" db="EMBL/GenBank/DDBJ databases">
        <title>YIM 102482-1 draft genome.</title>
        <authorList>
            <person name="Li G."/>
            <person name="Jiang Y."/>
        </authorList>
    </citation>
    <scope>NUCLEOTIDE SEQUENCE [LARGE SCALE GENOMIC DNA]</scope>
    <source>
        <strain evidence="1 2">YIM 102482-1</strain>
    </source>
</reference>
<dbReference type="Gene3D" id="3.30.300.20">
    <property type="match status" value="1"/>
</dbReference>
<dbReference type="InterPro" id="IPR003718">
    <property type="entry name" value="OsmC/Ohr_fam"/>
</dbReference>
<dbReference type="RefSeq" id="WP_124968766.1">
    <property type="nucleotide sequence ID" value="NZ_RQVS01000001.1"/>
</dbReference>
<evidence type="ECO:0000313" key="2">
    <source>
        <dbReference type="Proteomes" id="UP000274391"/>
    </source>
</evidence>
<keyword evidence="2" id="KW-1185">Reference proteome</keyword>
<sequence>MTTASTTDYGDESRGLRIEREGKGSYLVRNGRGGEVRIAIGGTPDSFTPGELLQLSVALCEALSADHVLASRLGDDFAASVTIDSEFDSPSKRFTSISTRVEADMSEFPAEKHPLLIERSEKAIHRICAVGHTVEQGAEVRVAVVDGARGA</sequence>
<protein>
    <submittedName>
        <fullName evidence="1">OsmC family peroxiredoxin</fullName>
    </submittedName>
</protein>
<dbReference type="SUPFAM" id="SSF82784">
    <property type="entry name" value="OsmC-like"/>
    <property type="match status" value="1"/>
</dbReference>
<dbReference type="InterPro" id="IPR015946">
    <property type="entry name" value="KH_dom-like_a/b"/>
</dbReference>
<name>A0A3P3W0S6_9MICO</name>
<dbReference type="OrthoDB" id="4703953at2"/>
<dbReference type="InterPro" id="IPR036102">
    <property type="entry name" value="OsmC/Ohrsf"/>
</dbReference>
<organism evidence="1 2">
    <name type="scientific">Gulosibacter macacae</name>
    <dbReference type="NCBI Taxonomy" id="2488791"/>
    <lineage>
        <taxon>Bacteria</taxon>
        <taxon>Bacillati</taxon>
        <taxon>Actinomycetota</taxon>
        <taxon>Actinomycetes</taxon>
        <taxon>Micrococcales</taxon>
        <taxon>Microbacteriaceae</taxon>
        <taxon>Gulosibacter</taxon>
    </lineage>
</organism>
<proteinExistence type="predicted"/>
<dbReference type="AlphaFoldDB" id="A0A3P3W0S6"/>
<evidence type="ECO:0000313" key="1">
    <source>
        <dbReference type="EMBL" id="RRJ88661.1"/>
    </source>
</evidence>
<comment type="caution">
    <text evidence="1">The sequence shown here is derived from an EMBL/GenBank/DDBJ whole genome shotgun (WGS) entry which is preliminary data.</text>
</comment>
<gene>
    <name evidence="1" type="ORF">EG850_00490</name>
</gene>
<accession>A0A3P3W0S6</accession>